<dbReference type="AlphaFoldDB" id="A0A8S1IRQ1"/>
<name>A0A8S1IRQ1_9CHLO</name>
<feature type="compositionally biased region" description="Basic and acidic residues" evidence="1">
    <location>
        <begin position="78"/>
        <end position="89"/>
    </location>
</feature>
<sequence>MFVSQYVLYYPPNKRYVPLRHGMEGMEPDELEGLRKRMREMVKQDYVALTEIQEGMQQGTGTCAVEEELVLADNTTEAQRDEDTPRGKDAFFLYSSDDEEEETVMPMSLPVLPEESRELKHATPNAQGTSRPRPGKGRNTPHPGKGKSIPNSDRVHVAGSKSNRMPYNHSTHVARVESSITALPRRSRAEGGRKRRPKKR</sequence>
<evidence type="ECO:0000256" key="1">
    <source>
        <dbReference type="SAM" id="MobiDB-lite"/>
    </source>
</evidence>
<protein>
    <submittedName>
        <fullName evidence="2">Uncharacterized protein</fullName>
    </submittedName>
</protein>
<evidence type="ECO:0000313" key="3">
    <source>
        <dbReference type="Proteomes" id="UP000708148"/>
    </source>
</evidence>
<organism evidence="2 3">
    <name type="scientific">Ostreobium quekettii</name>
    <dbReference type="NCBI Taxonomy" id="121088"/>
    <lineage>
        <taxon>Eukaryota</taxon>
        <taxon>Viridiplantae</taxon>
        <taxon>Chlorophyta</taxon>
        <taxon>core chlorophytes</taxon>
        <taxon>Ulvophyceae</taxon>
        <taxon>TCBD clade</taxon>
        <taxon>Bryopsidales</taxon>
        <taxon>Ostreobineae</taxon>
        <taxon>Ostreobiaceae</taxon>
        <taxon>Ostreobium</taxon>
    </lineage>
</organism>
<keyword evidence="3" id="KW-1185">Reference proteome</keyword>
<comment type="caution">
    <text evidence="2">The sequence shown here is derived from an EMBL/GenBank/DDBJ whole genome shotgun (WGS) entry which is preliminary data.</text>
</comment>
<gene>
    <name evidence="2" type="ORF">OSTQU699_LOCUS1513</name>
</gene>
<accession>A0A8S1IRQ1</accession>
<evidence type="ECO:0000313" key="2">
    <source>
        <dbReference type="EMBL" id="CAD7696152.1"/>
    </source>
</evidence>
<feature type="compositionally biased region" description="Polar residues" evidence="1">
    <location>
        <begin position="160"/>
        <end position="171"/>
    </location>
</feature>
<proteinExistence type="predicted"/>
<dbReference type="EMBL" id="CAJHUC010000437">
    <property type="protein sequence ID" value="CAD7696152.1"/>
    <property type="molecule type" value="Genomic_DNA"/>
</dbReference>
<dbReference type="Proteomes" id="UP000708148">
    <property type="component" value="Unassembled WGS sequence"/>
</dbReference>
<reference evidence="2" key="1">
    <citation type="submission" date="2020-12" db="EMBL/GenBank/DDBJ databases">
        <authorList>
            <person name="Iha C."/>
        </authorList>
    </citation>
    <scope>NUCLEOTIDE SEQUENCE</scope>
</reference>
<feature type="region of interest" description="Disordered" evidence="1">
    <location>
        <begin position="75"/>
        <end position="200"/>
    </location>
</feature>